<reference evidence="3" key="1">
    <citation type="journal article" date="2020" name="Stud. Mycol.">
        <title>101 Dothideomycetes genomes: a test case for predicting lifestyles and emergence of pathogens.</title>
        <authorList>
            <person name="Haridas S."/>
            <person name="Albert R."/>
            <person name="Binder M."/>
            <person name="Bloem J."/>
            <person name="Labutti K."/>
            <person name="Salamov A."/>
            <person name="Andreopoulos B."/>
            <person name="Baker S."/>
            <person name="Barry K."/>
            <person name="Bills G."/>
            <person name="Bluhm B."/>
            <person name="Cannon C."/>
            <person name="Castanera R."/>
            <person name="Culley D."/>
            <person name="Daum C."/>
            <person name="Ezra D."/>
            <person name="Gonzalez J."/>
            <person name="Henrissat B."/>
            <person name="Kuo A."/>
            <person name="Liang C."/>
            <person name="Lipzen A."/>
            <person name="Lutzoni F."/>
            <person name="Magnuson J."/>
            <person name="Mondo S."/>
            <person name="Nolan M."/>
            <person name="Ohm R."/>
            <person name="Pangilinan J."/>
            <person name="Park H.-J."/>
            <person name="Ramirez L."/>
            <person name="Alfaro M."/>
            <person name="Sun H."/>
            <person name="Tritt A."/>
            <person name="Yoshinaga Y."/>
            <person name="Zwiers L.-H."/>
            <person name="Turgeon B."/>
            <person name="Goodwin S."/>
            <person name="Spatafora J."/>
            <person name="Crous P."/>
            <person name="Grigoriev I."/>
        </authorList>
    </citation>
    <scope>NUCLEOTIDE SEQUENCE</scope>
    <source>
        <strain evidence="3">CBS 109.77</strain>
    </source>
</reference>
<sequence>MAANVHPTSTQPIPIRPTGMKITPPSDQSQVETLRSNHAGMGVMSPVNQNGSFEFDRVIKSGNVVKRTRKTKSWKPIYLVLRPNLLSIYKDKDETKLRHQINLSEITAVARQKDSKKKVDHVFGLFSPARNYHLSASTEKDAQEWVHLIRAEARIDEEDEEMICLSPTGKKTFTGLERALKREHVGSSSSEAEPRASISASPETNRIVRQPSHTLNYSGNEYGSFSDFSDTGGPIQAAFRESAASLPRTSQQNRNVSRASNVGSTPDDERVIYHGWLYVLKSKGGVRQWKKVWVVLRPKALGLYKNEEEYSANLIIPFTSIIDAVDIDPASKSRKHCMQVISEEKNFRFSAPGEESLARWLGAFKSLLVKRKEVGNQRGLQAVANSGNVQPPAPSKPNSSIAQQSLQKPAIPAATMQQQPPPRK</sequence>
<feature type="region of interest" description="Disordered" evidence="1">
    <location>
        <begin position="382"/>
        <end position="424"/>
    </location>
</feature>
<accession>A0A6A6XFJ4</accession>
<evidence type="ECO:0000313" key="4">
    <source>
        <dbReference type="Proteomes" id="UP000799757"/>
    </source>
</evidence>
<dbReference type="OrthoDB" id="2157866at2759"/>
<dbReference type="CDD" id="cd13299">
    <property type="entry name" value="PH2_PH_fungal"/>
    <property type="match status" value="1"/>
</dbReference>
<feature type="compositionally biased region" description="Polar residues" evidence="1">
    <location>
        <begin position="396"/>
        <end position="407"/>
    </location>
</feature>
<feature type="region of interest" description="Disordered" evidence="1">
    <location>
        <begin position="242"/>
        <end position="264"/>
    </location>
</feature>
<dbReference type="SUPFAM" id="SSF50729">
    <property type="entry name" value="PH domain-like"/>
    <property type="match status" value="2"/>
</dbReference>
<proteinExistence type="predicted"/>
<dbReference type="Proteomes" id="UP000799757">
    <property type="component" value="Unassembled WGS sequence"/>
</dbReference>
<gene>
    <name evidence="3" type="ORF">K505DRAFT_324518</name>
</gene>
<feature type="compositionally biased region" description="Polar residues" evidence="1">
    <location>
        <begin position="1"/>
        <end position="12"/>
    </location>
</feature>
<dbReference type="PROSITE" id="PS50003">
    <property type="entry name" value="PH_DOMAIN"/>
    <property type="match status" value="2"/>
</dbReference>
<dbReference type="InterPro" id="IPR001849">
    <property type="entry name" value="PH_domain"/>
</dbReference>
<feature type="compositionally biased region" description="Polar residues" evidence="1">
    <location>
        <begin position="247"/>
        <end position="264"/>
    </location>
</feature>
<feature type="domain" description="PH" evidence="2">
    <location>
        <begin position="57"/>
        <end position="154"/>
    </location>
</feature>
<feature type="domain" description="PH" evidence="2">
    <location>
        <begin position="270"/>
        <end position="369"/>
    </location>
</feature>
<name>A0A6A6XFJ4_9PLEO</name>
<dbReference type="SMART" id="SM00233">
    <property type="entry name" value="PH"/>
    <property type="match status" value="2"/>
</dbReference>
<protein>
    <submittedName>
        <fullName evidence="3">PH-domain-containing protein</fullName>
    </submittedName>
</protein>
<keyword evidence="4" id="KW-1185">Reference proteome</keyword>
<evidence type="ECO:0000313" key="3">
    <source>
        <dbReference type="EMBL" id="KAF2794813.1"/>
    </source>
</evidence>
<dbReference type="FunFam" id="2.30.29.30:FF:000286">
    <property type="entry name" value="PH-protein kinase domain containing protein"/>
    <property type="match status" value="1"/>
</dbReference>
<dbReference type="InterPro" id="IPR051707">
    <property type="entry name" value="PI-Interact_SigTrans_Reg"/>
</dbReference>
<organism evidence="3 4">
    <name type="scientific">Melanomma pulvis-pyrius CBS 109.77</name>
    <dbReference type="NCBI Taxonomy" id="1314802"/>
    <lineage>
        <taxon>Eukaryota</taxon>
        <taxon>Fungi</taxon>
        <taxon>Dikarya</taxon>
        <taxon>Ascomycota</taxon>
        <taxon>Pezizomycotina</taxon>
        <taxon>Dothideomycetes</taxon>
        <taxon>Pleosporomycetidae</taxon>
        <taxon>Pleosporales</taxon>
        <taxon>Melanommataceae</taxon>
        <taxon>Melanomma</taxon>
    </lineage>
</organism>
<dbReference type="PANTHER" id="PTHR14336">
    <property type="entry name" value="TANDEM PH DOMAIN CONTAINING PROTEIN"/>
    <property type="match status" value="1"/>
</dbReference>
<feature type="region of interest" description="Disordered" evidence="1">
    <location>
        <begin position="1"/>
        <end position="28"/>
    </location>
</feature>
<dbReference type="Gene3D" id="2.30.29.30">
    <property type="entry name" value="Pleckstrin-homology domain (PH domain)/Phosphotyrosine-binding domain (PTB)"/>
    <property type="match status" value="2"/>
</dbReference>
<evidence type="ECO:0000259" key="2">
    <source>
        <dbReference type="PROSITE" id="PS50003"/>
    </source>
</evidence>
<dbReference type="Pfam" id="PF00169">
    <property type="entry name" value="PH"/>
    <property type="match status" value="2"/>
</dbReference>
<dbReference type="EMBL" id="MU001879">
    <property type="protein sequence ID" value="KAF2794813.1"/>
    <property type="molecule type" value="Genomic_DNA"/>
</dbReference>
<dbReference type="InterPro" id="IPR011993">
    <property type="entry name" value="PH-like_dom_sf"/>
</dbReference>
<evidence type="ECO:0000256" key="1">
    <source>
        <dbReference type="SAM" id="MobiDB-lite"/>
    </source>
</evidence>
<dbReference type="AlphaFoldDB" id="A0A6A6XFJ4"/>
<feature type="region of interest" description="Disordered" evidence="1">
    <location>
        <begin position="182"/>
        <end position="210"/>
    </location>
</feature>
<dbReference type="CDD" id="cd13298">
    <property type="entry name" value="PH1_PH_fungal"/>
    <property type="match status" value="1"/>
</dbReference>